<sequence length="187" mass="21609">MKIRQILFALAFITPLMTLPIKGFFNSPEEFVMLSPEVNNNWTAGDDWVDWRNGMTYSTQEFEGVVWMTANFMGNSKQMSYKEAEIAAPEGWRIPTIEEWNKLLEKTGFSSDPNRVIPDDYYLFKFESEGYHDPLMGKIGVNQVGFFWTKSSDNEIGNYISIPNRELSYKHGKISSIAKMAVRYVKD</sequence>
<gene>
    <name evidence="1" type="ORF">OB69_15445</name>
</gene>
<name>A0A0L8AHJ1_9BACT</name>
<dbReference type="PATRIC" id="fig|1566026.4.peg.1409"/>
<evidence type="ECO:0000313" key="1">
    <source>
        <dbReference type="EMBL" id="KOF01741.1"/>
    </source>
</evidence>
<dbReference type="OrthoDB" id="9805760at2"/>
<dbReference type="Proteomes" id="UP000036908">
    <property type="component" value="Unassembled WGS sequence"/>
</dbReference>
<dbReference type="AlphaFoldDB" id="A0A0L8AHJ1"/>
<evidence type="ECO:0008006" key="3">
    <source>
        <dbReference type="Google" id="ProtNLM"/>
    </source>
</evidence>
<keyword evidence="2" id="KW-1185">Reference proteome</keyword>
<accession>A0A0L8AHJ1</accession>
<proteinExistence type="predicted"/>
<organism evidence="1 2">
    <name type="scientific">Roseivirga seohaensis subsp. aquiponti</name>
    <dbReference type="NCBI Taxonomy" id="1566026"/>
    <lineage>
        <taxon>Bacteria</taxon>
        <taxon>Pseudomonadati</taxon>
        <taxon>Bacteroidota</taxon>
        <taxon>Cytophagia</taxon>
        <taxon>Cytophagales</taxon>
        <taxon>Roseivirgaceae</taxon>
        <taxon>Roseivirga</taxon>
    </lineage>
</organism>
<evidence type="ECO:0000313" key="2">
    <source>
        <dbReference type="Proteomes" id="UP000036908"/>
    </source>
</evidence>
<protein>
    <recommendedName>
        <fullName evidence="3">Fibrobacter succinogenes major paralogous domain-containing protein</fullName>
    </recommendedName>
</protein>
<dbReference type="RefSeq" id="WP_053224646.1">
    <property type="nucleotide sequence ID" value="NZ_JSVA01000018.1"/>
</dbReference>
<dbReference type="EMBL" id="JSVA01000018">
    <property type="protein sequence ID" value="KOF01741.1"/>
    <property type="molecule type" value="Genomic_DNA"/>
</dbReference>
<reference evidence="2" key="1">
    <citation type="submission" date="2014-11" db="EMBL/GenBank/DDBJ databases">
        <title>Genome sequencing of Roseivirga sp. D-25.</title>
        <authorList>
            <person name="Selvaratnam C."/>
            <person name="Thevarajoo S."/>
            <person name="Goh K.M."/>
            <person name="Eee R."/>
            <person name="Chan K.-G."/>
            <person name="Chong C.S."/>
        </authorList>
    </citation>
    <scope>NUCLEOTIDE SEQUENCE [LARGE SCALE GENOMIC DNA]</scope>
    <source>
        <strain evidence="2">D-25</strain>
    </source>
</reference>
<comment type="caution">
    <text evidence="1">The sequence shown here is derived from an EMBL/GenBank/DDBJ whole genome shotgun (WGS) entry which is preliminary data.</text>
</comment>